<organism evidence="1">
    <name type="scientific">marine sediment metagenome</name>
    <dbReference type="NCBI Taxonomy" id="412755"/>
    <lineage>
        <taxon>unclassified sequences</taxon>
        <taxon>metagenomes</taxon>
        <taxon>ecological metagenomes</taxon>
    </lineage>
</organism>
<accession>A0A0F9GVK0</accession>
<gene>
    <name evidence="1" type="ORF">LCGC14_2137810</name>
</gene>
<dbReference type="AlphaFoldDB" id="A0A0F9GVK0"/>
<evidence type="ECO:0000313" key="1">
    <source>
        <dbReference type="EMBL" id="KKL67157.1"/>
    </source>
</evidence>
<sequence>MTNNNERAELKTMRDMSRAMQRLRASEEWSLFVKYFRERKSEIEPLLRQILGDEDTVRRLSFAQGQLSMLDEFLEYPDDCVADAAEEVAAFQRKEEQEHGRAD</sequence>
<protein>
    <submittedName>
        <fullName evidence="1">Uncharacterized protein</fullName>
    </submittedName>
</protein>
<name>A0A0F9GVK0_9ZZZZ</name>
<comment type="caution">
    <text evidence="1">The sequence shown here is derived from an EMBL/GenBank/DDBJ whole genome shotgun (WGS) entry which is preliminary data.</text>
</comment>
<proteinExistence type="predicted"/>
<reference evidence="1" key="1">
    <citation type="journal article" date="2015" name="Nature">
        <title>Complex archaea that bridge the gap between prokaryotes and eukaryotes.</title>
        <authorList>
            <person name="Spang A."/>
            <person name="Saw J.H."/>
            <person name="Jorgensen S.L."/>
            <person name="Zaremba-Niedzwiedzka K."/>
            <person name="Martijn J."/>
            <person name="Lind A.E."/>
            <person name="van Eijk R."/>
            <person name="Schleper C."/>
            <person name="Guy L."/>
            <person name="Ettema T.J."/>
        </authorList>
    </citation>
    <scope>NUCLEOTIDE SEQUENCE</scope>
</reference>
<dbReference type="EMBL" id="LAZR01026965">
    <property type="protein sequence ID" value="KKL67157.1"/>
    <property type="molecule type" value="Genomic_DNA"/>
</dbReference>